<keyword evidence="3" id="KW-1185">Reference proteome</keyword>
<organism evidence="1">
    <name type="scientific">Anopheles sinensis</name>
    <name type="common">Mosquito</name>
    <dbReference type="NCBI Taxonomy" id="74873"/>
    <lineage>
        <taxon>Eukaryota</taxon>
        <taxon>Metazoa</taxon>
        <taxon>Ecdysozoa</taxon>
        <taxon>Arthropoda</taxon>
        <taxon>Hexapoda</taxon>
        <taxon>Insecta</taxon>
        <taxon>Pterygota</taxon>
        <taxon>Neoptera</taxon>
        <taxon>Endopterygota</taxon>
        <taxon>Diptera</taxon>
        <taxon>Nematocera</taxon>
        <taxon>Culicoidea</taxon>
        <taxon>Culicidae</taxon>
        <taxon>Anophelinae</taxon>
        <taxon>Anopheles</taxon>
    </lineage>
</organism>
<evidence type="ECO:0000313" key="3">
    <source>
        <dbReference type="Proteomes" id="UP000030765"/>
    </source>
</evidence>
<dbReference type="VEuPathDB" id="VectorBase:ASIC004543"/>
<dbReference type="EMBL" id="ATLV01013171">
    <property type="status" value="NOT_ANNOTATED_CDS"/>
    <property type="molecule type" value="Genomic_DNA"/>
</dbReference>
<accession>A0A084VHG7</accession>
<dbReference type="Proteomes" id="UP000030765">
    <property type="component" value="Unassembled WGS sequence"/>
</dbReference>
<reference evidence="1 3" key="1">
    <citation type="journal article" date="2014" name="BMC Genomics">
        <title>Genome sequence of Anopheles sinensis provides insight into genetics basis of mosquito competence for malaria parasites.</title>
        <authorList>
            <person name="Zhou D."/>
            <person name="Zhang D."/>
            <person name="Ding G."/>
            <person name="Shi L."/>
            <person name="Hou Q."/>
            <person name="Ye Y."/>
            <person name="Xu Y."/>
            <person name="Zhou H."/>
            <person name="Xiong C."/>
            <person name="Li S."/>
            <person name="Yu J."/>
            <person name="Hong S."/>
            <person name="Yu X."/>
            <person name="Zou P."/>
            <person name="Chen C."/>
            <person name="Chang X."/>
            <person name="Wang W."/>
            <person name="Lv Y."/>
            <person name="Sun Y."/>
            <person name="Ma L."/>
            <person name="Shen B."/>
            <person name="Zhu C."/>
        </authorList>
    </citation>
    <scope>NUCLEOTIDE SEQUENCE [LARGE SCALE GENOMIC DNA]</scope>
</reference>
<evidence type="ECO:0000313" key="2">
    <source>
        <dbReference type="EnsemblMetazoa" id="ASIC004543-PA"/>
    </source>
</evidence>
<dbReference type="EnsemblMetazoa" id="ASIC004543-RA">
    <property type="protein sequence ID" value="ASIC004543-PA"/>
    <property type="gene ID" value="ASIC004543"/>
</dbReference>
<gene>
    <name evidence="1" type="ORF">ZHAS_00004543</name>
</gene>
<protein>
    <submittedName>
        <fullName evidence="1 2">Sarcosine oxidase subunit beta</fullName>
    </submittedName>
</protein>
<dbReference type="EMBL" id="KE524842">
    <property type="protein sequence ID" value="KFB37411.1"/>
    <property type="molecule type" value="Genomic_DNA"/>
</dbReference>
<proteinExistence type="predicted"/>
<reference evidence="2" key="2">
    <citation type="submission" date="2020-05" db="UniProtKB">
        <authorList>
            <consortium name="EnsemblMetazoa"/>
        </authorList>
    </citation>
    <scope>IDENTIFICATION</scope>
</reference>
<name>A0A084VHG7_ANOSI</name>
<dbReference type="AlphaFoldDB" id="A0A084VHG7"/>
<evidence type="ECO:0000313" key="1">
    <source>
        <dbReference type="EMBL" id="KFB37411.1"/>
    </source>
</evidence>
<sequence>MENFSFRARPVSGRLLPFDCTQQVKVVGAYSLGRFSDGKTVDEAGRGTHRATLKPVSLIEALCCRVVDPIELNIRCA</sequence>